<evidence type="ECO:0000313" key="3">
    <source>
        <dbReference type="Proteomes" id="UP000597444"/>
    </source>
</evidence>
<evidence type="ECO:0000313" key="2">
    <source>
        <dbReference type="EMBL" id="GHO95811.1"/>
    </source>
</evidence>
<keyword evidence="1" id="KW-1133">Transmembrane helix</keyword>
<dbReference type="Proteomes" id="UP000597444">
    <property type="component" value="Unassembled WGS sequence"/>
</dbReference>
<name>A0A8J3IV37_9CHLR</name>
<dbReference type="RefSeq" id="WP_220206468.1">
    <property type="nucleotide sequence ID" value="NZ_BNJK01000001.1"/>
</dbReference>
<reference evidence="2" key="1">
    <citation type="submission" date="2020-10" db="EMBL/GenBank/DDBJ databases">
        <title>Taxonomic study of unclassified bacteria belonging to the class Ktedonobacteria.</title>
        <authorList>
            <person name="Yabe S."/>
            <person name="Wang C.M."/>
            <person name="Zheng Y."/>
            <person name="Sakai Y."/>
            <person name="Cavaletti L."/>
            <person name="Monciardini P."/>
            <person name="Donadio S."/>
        </authorList>
    </citation>
    <scope>NUCLEOTIDE SEQUENCE</scope>
    <source>
        <strain evidence="2">ID150040</strain>
    </source>
</reference>
<accession>A0A8J3IV37</accession>
<gene>
    <name evidence="2" type="ORF">KSF_058590</name>
</gene>
<feature type="transmembrane region" description="Helical" evidence="1">
    <location>
        <begin position="38"/>
        <end position="65"/>
    </location>
</feature>
<keyword evidence="3" id="KW-1185">Reference proteome</keyword>
<protein>
    <submittedName>
        <fullName evidence="2">Uncharacterized protein</fullName>
    </submittedName>
</protein>
<keyword evidence="1" id="KW-0472">Membrane</keyword>
<keyword evidence="1" id="KW-0812">Transmembrane</keyword>
<sequence length="140" mass="15341">MVQIFVLTMPLVTLGIGISGLHHFIGHACFTTLPFWDLLLGVVVPLGMVVIALGALGLGGLRLILMARVVWRCRTPAPVSLQEWTNTLVERLGIASTRVQICDYHRPLALTCGYAPPHYPPVHLDALEPRLTRIRGCLDA</sequence>
<dbReference type="EMBL" id="BNJK01000001">
    <property type="protein sequence ID" value="GHO95811.1"/>
    <property type="molecule type" value="Genomic_DNA"/>
</dbReference>
<proteinExistence type="predicted"/>
<dbReference type="AlphaFoldDB" id="A0A8J3IV37"/>
<evidence type="ECO:0000256" key="1">
    <source>
        <dbReference type="SAM" id="Phobius"/>
    </source>
</evidence>
<comment type="caution">
    <text evidence="2">The sequence shown here is derived from an EMBL/GenBank/DDBJ whole genome shotgun (WGS) entry which is preliminary data.</text>
</comment>
<organism evidence="2 3">
    <name type="scientific">Reticulibacter mediterranei</name>
    <dbReference type="NCBI Taxonomy" id="2778369"/>
    <lineage>
        <taxon>Bacteria</taxon>
        <taxon>Bacillati</taxon>
        <taxon>Chloroflexota</taxon>
        <taxon>Ktedonobacteria</taxon>
        <taxon>Ktedonobacterales</taxon>
        <taxon>Reticulibacteraceae</taxon>
        <taxon>Reticulibacter</taxon>
    </lineage>
</organism>